<gene>
    <name evidence="2" type="ORF">ACFOOI_13435</name>
</gene>
<feature type="region of interest" description="Disordered" evidence="1">
    <location>
        <begin position="1"/>
        <end position="21"/>
    </location>
</feature>
<organism evidence="2 3">
    <name type="scientific">Lacihabitans lacunae</name>
    <dbReference type="NCBI Taxonomy" id="1028214"/>
    <lineage>
        <taxon>Bacteria</taxon>
        <taxon>Pseudomonadati</taxon>
        <taxon>Bacteroidota</taxon>
        <taxon>Cytophagia</taxon>
        <taxon>Cytophagales</taxon>
        <taxon>Leadbetterellaceae</taxon>
        <taxon>Lacihabitans</taxon>
    </lineage>
</organism>
<evidence type="ECO:0000256" key="1">
    <source>
        <dbReference type="SAM" id="MobiDB-lite"/>
    </source>
</evidence>
<comment type="caution">
    <text evidence="2">The sequence shown here is derived from an EMBL/GenBank/DDBJ whole genome shotgun (WGS) entry which is preliminary data.</text>
</comment>
<dbReference type="InterPro" id="IPR058595">
    <property type="entry name" value="Avidin-like"/>
</dbReference>
<accession>A0ABV7YWA4</accession>
<dbReference type="EMBL" id="JBHRYQ010000001">
    <property type="protein sequence ID" value="MFC3811659.1"/>
    <property type="molecule type" value="Genomic_DNA"/>
</dbReference>
<sequence length="112" mass="12617">MINYNNKTFKPKSNSKNGETSGETIFEYKQDGQIITSEYKGGQIVKGHLIGIVDKNGNIKMRYHHINIAGELMTGVCESSPEILADGKIRLYEKWRWTSGDCTEGESLLEEC</sequence>
<dbReference type="Proteomes" id="UP001595616">
    <property type="component" value="Unassembled WGS sequence"/>
</dbReference>
<name>A0ABV7YWA4_9BACT</name>
<proteinExistence type="predicted"/>
<evidence type="ECO:0000313" key="3">
    <source>
        <dbReference type="Proteomes" id="UP001595616"/>
    </source>
</evidence>
<dbReference type="Pfam" id="PF26421">
    <property type="entry name" value="Avidin_like"/>
    <property type="match status" value="1"/>
</dbReference>
<evidence type="ECO:0000313" key="2">
    <source>
        <dbReference type="EMBL" id="MFC3811659.1"/>
    </source>
</evidence>
<reference evidence="3" key="1">
    <citation type="journal article" date="2019" name="Int. J. Syst. Evol. Microbiol.">
        <title>The Global Catalogue of Microorganisms (GCM) 10K type strain sequencing project: providing services to taxonomists for standard genome sequencing and annotation.</title>
        <authorList>
            <consortium name="The Broad Institute Genomics Platform"/>
            <consortium name="The Broad Institute Genome Sequencing Center for Infectious Disease"/>
            <person name="Wu L."/>
            <person name="Ma J."/>
        </authorList>
    </citation>
    <scope>NUCLEOTIDE SEQUENCE [LARGE SCALE GENOMIC DNA]</scope>
    <source>
        <strain evidence="3">CECT 7956</strain>
    </source>
</reference>
<keyword evidence="3" id="KW-1185">Reference proteome</keyword>
<protein>
    <submittedName>
        <fullName evidence="2">N-acetylglutamate synthase</fullName>
    </submittedName>
</protein>
<dbReference type="RefSeq" id="WP_379838496.1">
    <property type="nucleotide sequence ID" value="NZ_JBHRYQ010000001.1"/>
</dbReference>